<dbReference type="InterPro" id="IPR058240">
    <property type="entry name" value="rSAM_sf"/>
</dbReference>
<sequence length="365" mass="41303">MNNNQLNDYFSHSIHKIISDVVAGTFSNPKETAFLLKTLAYSKTATKYRNNYESRGKHIPAFLISSITHTCNLFCTGCYARKNKSCHEDNNSPMLSSQEWAAIFKQAKDLGILFNLLAGGEPLMRYDVIQAASQTPEIIFPIFTNGTLIDTKYIKLFKQSRNLIPIISLEGSQESTDLRRGKGIYKTIQEKMVQLNGEKILFGVSITATTKNLSEIVNVEFIDGLRQLGCRTVLFIEYVPVDSDTRNLAFSQKEREQLQQSQEELRNKYPSILFLSFPGDENKMGGCLAAGRGFFHINYQGEAEACPFSPYSDYRLRNHTLLEALDSPFFRRLQDNNLVGSEHAGGCALFDQEEKVIEILNRTNE</sequence>
<dbReference type="SFLD" id="SFLDS00029">
    <property type="entry name" value="Radical_SAM"/>
    <property type="match status" value="1"/>
</dbReference>
<dbReference type="KEGG" id="amic:Ami3637_11640"/>
<proteinExistence type="predicted"/>
<dbReference type="Pfam" id="PF04055">
    <property type="entry name" value="Radical_SAM"/>
    <property type="match status" value="1"/>
</dbReference>
<dbReference type="AlphaFoldDB" id="A0A6P1MLL7"/>
<dbReference type="Gene3D" id="3.20.20.70">
    <property type="entry name" value="Aldolase class I"/>
    <property type="match status" value="1"/>
</dbReference>
<dbReference type="InterPro" id="IPR007197">
    <property type="entry name" value="rSAM"/>
</dbReference>
<evidence type="ECO:0000256" key="3">
    <source>
        <dbReference type="ARBA" id="ARBA00023004"/>
    </source>
</evidence>
<feature type="domain" description="Radical SAM core" evidence="5">
    <location>
        <begin position="55"/>
        <end position="268"/>
    </location>
</feature>
<evidence type="ECO:0000256" key="2">
    <source>
        <dbReference type="ARBA" id="ARBA00022723"/>
    </source>
</evidence>
<name>A0A6P1MLL7_9FIRM</name>
<keyword evidence="7" id="KW-1185">Reference proteome</keyword>
<dbReference type="InterPro" id="IPR013785">
    <property type="entry name" value="Aldolase_TIM"/>
</dbReference>
<dbReference type="SUPFAM" id="SSF102114">
    <property type="entry name" value="Radical SAM enzymes"/>
    <property type="match status" value="1"/>
</dbReference>
<dbReference type="GO" id="GO:0051536">
    <property type="term" value="F:iron-sulfur cluster binding"/>
    <property type="evidence" value="ECO:0007669"/>
    <property type="project" value="UniProtKB-KW"/>
</dbReference>
<dbReference type="PANTHER" id="PTHR43524">
    <property type="entry name" value="RADICAL SAM SUPERFAMILY PROTEIN"/>
    <property type="match status" value="1"/>
</dbReference>
<dbReference type="PANTHER" id="PTHR43524:SF1">
    <property type="entry name" value="RADICAL SAM SUPERFAMILY PROTEIN"/>
    <property type="match status" value="1"/>
</dbReference>
<gene>
    <name evidence="6" type="ORF">Ami3637_11640</name>
</gene>
<reference evidence="6 7" key="1">
    <citation type="submission" date="2020-01" db="EMBL/GenBank/DDBJ databases">
        <title>Genomic analysis of Aminipila sp. CBA3637.</title>
        <authorList>
            <person name="Kim Y.B."/>
            <person name="Roh S.W."/>
        </authorList>
    </citation>
    <scope>NUCLEOTIDE SEQUENCE [LARGE SCALE GENOMIC DNA]</scope>
    <source>
        <strain evidence="6 7">CBA3637</strain>
    </source>
</reference>
<dbReference type="PROSITE" id="PS51918">
    <property type="entry name" value="RADICAL_SAM"/>
    <property type="match status" value="1"/>
</dbReference>
<dbReference type="EMBL" id="CP047591">
    <property type="protein sequence ID" value="QHI72968.1"/>
    <property type="molecule type" value="Genomic_DNA"/>
</dbReference>
<evidence type="ECO:0000313" key="7">
    <source>
        <dbReference type="Proteomes" id="UP000463883"/>
    </source>
</evidence>
<dbReference type="GO" id="GO:0003824">
    <property type="term" value="F:catalytic activity"/>
    <property type="evidence" value="ECO:0007669"/>
    <property type="project" value="InterPro"/>
</dbReference>
<evidence type="ECO:0000256" key="1">
    <source>
        <dbReference type="ARBA" id="ARBA00022691"/>
    </source>
</evidence>
<organism evidence="6 7">
    <name type="scientific">Aminipila terrae</name>
    <dbReference type="NCBI Taxonomy" id="2697030"/>
    <lineage>
        <taxon>Bacteria</taxon>
        <taxon>Bacillati</taxon>
        <taxon>Bacillota</taxon>
        <taxon>Clostridia</taxon>
        <taxon>Peptostreptococcales</taxon>
        <taxon>Anaerovoracaceae</taxon>
        <taxon>Aminipila</taxon>
    </lineage>
</organism>
<dbReference type="SFLD" id="SFLDG01067">
    <property type="entry name" value="SPASM/twitch_domain_containing"/>
    <property type="match status" value="1"/>
</dbReference>
<evidence type="ECO:0000256" key="4">
    <source>
        <dbReference type="ARBA" id="ARBA00023014"/>
    </source>
</evidence>
<accession>A0A6P1MLL7</accession>
<evidence type="ECO:0000259" key="5">
    <source>
        <dbReference type="PROSITE" id="PS51918"/>
    </source>
</evidence>
<protein>
    <submittedName>
        <fullName evidence="6">4Fe-4S cluster-binding domain-containing protein</fullName>
    </submittedName>
</protein>
<keyword evidence="1" id="KW-0949">S-adenosyl-L-methionine</keyword>
<dbReference type="Proteomes" id="UP000463883">
    <property type="component" value="Chromosome"/>
</dbReference>
<keyword evidence="3" id="KW-0408">Iron</keyword>
<dbReference type="RefSeq" id="WP_162362735.1">
    <property type="nucleotide sequence ID" value="NZ_CP047591.1"/>
</dbReference>
<keyword evidence="2" id="KW-0479">Metal-binding</keyword>
<keyword evidence="4" id="KW-0411">Iron-sulfur</keyword>
<dbReference type="GO" id="GO:0046872">
    <property type="term" value="F:metal ion binding"/>
    <property type="evidence" value="ECO:0007669"/>
    <property type="project" value="UniProtKB-KW"/>
</dbReference>
<dbReference type="CDD" id="cd01335">
    <property type="entry name" value="Radical_SAM"/>
    <property type="match status" value="1"/>
</dbReference>
<evidence type="ECO:0000313" key="6">
    <source>
        <dbReference type="EMBL" id="QHI72968.1"/>
    </source>
</evidence>